<dbReference type="Pfam" id="PF00069">
    <property type="entry name" value="Pkinase"/>
    <property type="match status" value="1"/>
</dbReference>
<feature type="transmembrane region" description="Helical" evidence="7">
    <location>
        <begin position="513"/>
        <end position="531"/>
    </location>
</feature>
<dbReference type="SUPFAM" id="SSF56112">
    <property type="entry name" value="Protein kinase-like (PK-like)"/>
    <property type="match status" value="1"/>
</dbReference>
<dbReference type="InterPro" id="IPR017441">
    <property type="entry name" value="Protein_kinase_ATP_BS"/>
</dbReference>
<evidence type="ECO:0000313" key="9">
    <source>
        <dbReference type="EMBL" id="QDU62881.1"/>
    </source>
</evidence>
<feature type="transmembrane region" description="Helical" evidence="7">
    <location>
        <begin position="413"/>
        <end position="433"/>
    </location>
</feature>
<keyword evidence="7" id="KW-0812">Transmembrane</keyword>
<evidence type="ECO:0000313" key="10">
    <source>
        <dbReference type="Proteomes" id="UP000317093"/>
    </source>
</evidence>
<dbReference type="GO" id="GO:0004674">
    <property type="term" value="F:protein serine/threonine kinase activity"/>
    <property type="evidence" value="ECO:0007669"/>
    <property type="project" value="UniProtKB-EC"/>
</dbReference>
<dbReference type="InterPro" id="IPR011009">
    <property type="entry name" value="Kinase-like_dom_sf"/>
</dbReference>
<evidence type="ECO:0000256" key="5">
    <source>
        <dbReference type="PROSITE-ProRule" id="PRU10141"/>
    </source>
</evidence>
<feature type="transmembrane region" description="Helical" evidence="7">
    <location>
        <begin position="488"/>
        <end position="507"/>
    </location>
</feature>
<dbReference type="PROSITE" id="PS00107">
    <property type="entry name" value="PROTEIN_KINASE_ATP"/>
    <property type="match status" value="1"/>
</dbReference>
<dbReference type="SMART" id="SM00220">
    <property type="entry name" value="S_TKc"/>
    <property type="match status" value="1"/>
</dbReference>
<gene>
    <name evidence="9" type="primary">prkC_10</name>
    <name evidence="9" type="ORF">Pan216_37540</name>
</gene>
<dbReference type="KEGG" id="knv:Pan216_37540"/>
<dbReference type="GO" id="GO:0005524">
    <property type="term" value="F:ATP binding"/>
    <property type="evidence" value="ECO:0007669"/>
    <property type="project" value="UniProtKB-UniRule"/>
</dbReference>
<keyword evidence="2 5" id="KW-0547">Nucleotide-binding</keyword>
<proteinExistence type="predicted"/>
<evidence type="ECO:0000256" key="1">
    <source>
        <dbReference type="ARBA" id="ARBA00022679"/>
    </source>
</evidence>
<evidence type="ECO:0000259" key="8">
    <source>
        <dbReference type="PROSITE" id="PS50011"/>
    </source>
</evidence>
<dbReference type="InterPro" id="IPR000719">
    <property type="entry name" value="Prot_kinase_dom"/>
</dbReference>
<dbReference type="CDD" id="cd14014">
    <property type="entry name" value="STKc_PknB_like"/>
    <property type="match status" value="1"/>
</dbReference>
<dbReference type="Gene3D" id="1.10.510.10">
    <property type="entry name" value="Transferase(Phosphotransferase) domain 1"/>
    <property type="match status" value="1"/>
</dbReference>
<dbReference type="EMBL" id="CP036279">
    <property type="protein sequence ID" value="QDU62881.1"/>
    <property type="molecule type" value="Genomic_DNA"/>
</dbReference>
<feature type="transmembrane region" description="Helical" evidence="7">
    <location>
        <begin position="453"/>
        <end position="476"/>
    </location>
</feature>
<accession>A0A518B7E4</accession>
<dbReference type="PROSITE" id="PS50011">
    <property type="entry name" value="PROTEIN_KINASE_DOM"/>
    <property type="match status" value="1"/>
</dbReference>
<keyword evidence="7" id="KW-0472">Membrane</keyword>
<keyword evidence="7" id="KW-1133">Transmembrane helix</keyword>
<sequence>MPATVEKAAPLAKPKEGKAMMEFTYKSGARPLDGYTIKRGLGVGGFGEVYYAISDGGKEVALKLIRRYLDVERRGIAQCLNLKHANLLSIFDVRENAAGESWVVMEHLGGDSLRTRLDKADGSLDRHEVLEWLGGIAAAVDYLHDHGIVHRDLKPANIFSEHGVIKVGDYGLSKFITQSRRSGQTESVGTVHYMAPEVSTGNYGRSVDVYAVAIMAYEMITADVPFDGETSAEVLMKHLTAEPDLGRLDKSLKPIFAKAFSKEPGERFATARELRDAVAAGLGLAGAGRVDALPPRQKKKEEGLGRTTPYRERGRFPSPLANTLPPLPGTPQATRRELSNTLWSLFLAGVLSFVMPAIALTYEIVFHNRVPEVTEYFKNHLTLAVMSGTASWGLLVFARWWRFRQTDRAARRLNLLIFGLGLGVLAAGINIWIDHQLPVPLALGQNPFSQEGLKSVIPMVLVYATLFGLSFSLPNWSRLVSPKRAERFSLGWVIWPSCLGMVIAALMQRGPEVLWFGCLLASTAVIVQWVSPFETMKRRRRPAGG</sequence>
<evidence type="ECO:0000256" key="6">
    <source>
        <dbReference type="SAM" id="MobiDB-lite"/>
    </source>
</evidence>
<evidence type="ECO:0000256" key="3">
    <source>
        <dbReference type="ARBA" id="ARBA00022777"/>
    </source>
</evidence>
<protein>
    <submittedName>
        <fullName evidence="9">Serine/threonine-protein kinase PrkC</fullName>
        <ecNumber evidence="9">2.7.11.1</ecNumber>
    </submittedName>
</protein>
<name>A0A518B7E4_9BACT</name>
<feature type="transmembrane region" description="Helical" evidence="7">
    <location>
        <begin position="342"/>
        <end position="362"/>
    </location>
</feature>
<dbReference type="PANTHER" id="PTHR43289">
    <property type="entry name" value="MITOGEN-ACTIVATED PROTEIN KINASE KINASE KINASE 20-RELATED"/>
    <property type="match status" value="1"/>
</dbReference>
<dbReference type="PANTHER" id="PTHR43289:SF6">
    <property type="entry name" value="SERINE_THREONINE-PROTEIN KINASE NEKL-3"/>
    <property type="match status" value="1"/>
</dbReference>
<keyword evidence="10" id="KW-1185">Reference proteome</keyword>
<dbReference type="AlphaFoldDB" id="A0A518B7E4"/>
<feature type="region of interest" description="Disordered" evidence="6">
    <location>
        <begin position="293"/>
        <end position="332"/>
    </location>
</feature>
<dbReference type="Proteomes" id="UP000317093">
    <property type="component" value="Chromosome"/>
</dbReference>
<evidence type="ECO:0000256" key="4">
    <source>
        <dbReference type="ARBA" id="ARBA00022840"/>
    </source>
</evidence>
<keyword evidence="4 5" id="KW-0067">ATP-binding</keyword>
<keyword evidence="3 9" id="KW-0418">Kinase</keyword>
<organism evidence="9 10">
    <name type="scientific">Kolteria novifilia</name>
    <dbReference type="NCBI Taxonomy" id="2527975"/>
    <lineage>
        <taxon>Bacteria</taxon>
        <taxon>Pseudomonadati</taxon>
        <taxon>Planctomycetota</taxon>
        <taxon>Planctomycetia</taxon>
        <taxon>Kolteriales</taxon>
        <taxon>Kolteriaceae</taxon>
        <taxon>Kolteria</taxon>
    </lineage>
</organism>
<reference evidence="9 10" key="1">
    <citation type="submission" date="2019-02" db="EMBL/GenBank/DDBJ databases">
        <title>Deep-cultivation of Planctomycetes and their phenomic and genomic characterization uncovers novel biology.</title>
        <authorList>
            <person name="Wiegand S."/>
            <person name="Jogler M."/>
            <person name="Boedeker C."/>
            <person name="Pinto D."/>
            <person name="Vollmers J."/>
            <person name="Rivas-Marin E."/>
            <person name="Kohn T."/>
            <person name="Peeters S.H."/>
            <person name="Heuer A."/>
            <person name="Rast P."/>
            <person name="Oberbeckmann S."/>
            <person name="Bunk B."/>
            <person name="Jeske O."/>
            <person name="Meyerdierks A."/>
            <person name="Storesund J.E."/>
            <person name="Kallscheuer N."/>
            <person name="Luecker S."/>
            <person name="Lage O.M."/>
            <person name="Pohl T."/>
            <person name="Merkel B.J."/>
            <person name="Hornburger P."/>
            <person name="Mueller R.-W."/>
            <person name="Bruemmer F."/>
            <person name="Labrenz M."/>
            <person name="Spormann A.M."/>
            <person name="Op den Camp H."/>
            <person name="Overmann J."/>
            <person name="Amann R."/>
            <person name="Jetten M.S.M."/>
            <person name="Mascher T."/>
            <person name="Medema M.H."/>
            <person name="Devos D.P."/>
            <person name="Kaster A.-K."/>
            <person name="Ovreas L."/>
            <person name="Rohde M."/>
            <person name="Galperin M.Y."/>
            <person name="Jogler C."/>
        </authorList>
    </citation>
    <scope>NUCLEOTIDE SEQUENCE [LARGE SCALE GENOMIC DNA]</scope>
    <source>
        <strain evidence="9 10">Pan216</strain>
    </source>
</reference>
<evidence type="ECO:0000256" key="2">
    <source>
        <dbReference type="ARBA" id="ARBA00022741"/>
    </source>
</evidence>
<feature type="transmembrane region" description="Helical" evidence="7">
    <location>
        <begin position="382"/>
        <end position="401"/>
    </location>
</feature>
<evidence type="ECO:0000256" key="7">
    <source>
        <dbReference type="SAM" id="Phobius"/>
    </source>
</evidence>
<feature type="compositionally biased region" description="Basic and acidic residues" evidence="6">
    <location>
        <begin position="299"/>
        <end position="315"/>
    </location>
</feature>
<feature type="domain" description="Protein kinase" evidence="8">
    <location>
        <begin position="35"/>
        <end position="279"/>
    </location>
</feature>
<keyword evidence="1 9" id="KW-0808">Transferase</keyword>
<dbReference type="EC" id="2.7.11.1" evidence="9"/>
<feature type="binding site" evidence="5">
    <location>
        <position position="63"/>
    </location>
    <ligand>
        <name>ATP</name>
        <dbReference type="ChEBI" id="CHEBI:30616"/>
    </ligand>
</feature>